<dbReference type="Proteomes" id="UP000289260">
    <property type="component" value="Chromosome"/>
</dbReference>
<evidence type="ECO:0000259" key="1">
    <source>
        <dbReference type="Pfam" id="PF13649"/>
    </source>
</evidence>
<dbReference type="AlphaFoldDB" id="A0A4P6KH70"/>
<dbReference type="SUPFAM" id="SSF53335">
    <property type="entry name" value="S-adenosyl-L-methionine-dependent methyltransferases"/>
    <property type="match status" value="1"/>
</dbReference>
<dbReference type="InterPro" id="IPR029063">
    <property type="entry name" value="SAM-dependent_MTases_sf"/>
</dbReference>
<gene>
    <name evidence="2" type="ORF">EVS81_11765</name>
</gene>
<dbReference type="PANTHER" id="PTHR13627">
    <property type="entry name" value="FUKUTIN RELATED PROTEIN"/>
    <property type="match status" value="1"/>
</dbReference>
<dbReference type="GO" id="GO:0032259">
    <property type="term" value="P:methylation"/>
    <property type="evidence" value="ECO:0007669"/>
    <property type="project" value="UniProtKB-KW"/>
</dbReference>
<organism evidence="2 3">
    <name type="scientific">Leucobacter triazinivorans</name>
    <dbReference type="NCBI Taxonomy" id="1784719"/>
    <lineage>
        <taxon>Bacteria</taxon>
        <taxon>Bacillati</taxon>
        <taxon>Actinomycetota</taxon>
        <taxon>Actinomycetes</taxon>
        <taxon>Micrococcales</taxon>
        <taxon>Microbacteriaceae</taxon>
        <taxon>Leucobacter</taxon>
    </lineage>
</organism>
<dbReference type="Pfam" id="PF13649">
    <property type="entry name" value="Methyltransf_25"/>
    <property type="match status" value="1"/>
</dbReference>
<sequence length="520" mass="58315">MSITVSKTGISIPVLSERVRSVDIFFGEDRVWSIDLLAPPALRKGEYAWPAPIVPYLVGATEVSLRDSGTGERIAEVQARFSDADTVTRVRDADGIPLAINKWGRLGKTLERGNSGVQLRILDRTEEVIAHLTQIGLRPFVVGGTLLGGVRDQSLLPHDDDADVAYLSEHTNPVDVAREGFEVGHILESLGYEIVRHSATHMQLYFRDEFGALDHYVDVFAAFFSEDGCINQPFHVRGRMRPDQMLPFSTVTIQGREFPAPADPESWLVINYDENWRTPIPGYRLATPIDTVRRFQNWFGSFHQSRDFWNDHYRLLGVDDDTLWRTGAEWILAQHESLRAPWLVDLGCGTGRLGAEFAALNASRKVIAADYSPYALERAAEQRCDRFSVHHVNLFRTQSLALPRQAGIDGPFDLIGNHLFESLGRHALNQGFRIARMALRSGGSAVATLYGRRDLNRPHGDPMGWAIAPAWFVERAAHFGLDAEIVKLKPRSEEKRRAPYGVRFSLAPDIRTATKPKENS</sequence>
<protein>
    <submittedName>
        <fullName evidence="2">Methyltransferase domain-containing protein</fullName>
    </submittedName>
</protein>
<name>A0A4P6KH70_9MICO</name>
<keyword evidence="2" id="KW-0489">Methyltransferase</keyword>
<dbReference type="KEGG" id="ltr:EVS81_11765"/>
<evidence type="ECO:0000313" key="2">
    <source>
        <dbReference type="EMBL" id="QBE49431.1"/>
    </source>
</evidence>
<keyword evidence="2" id="KW-0808">Transferase</keyword>
<feature type="domain" description="Methyltransferase" evidence="1">
    <location>
        <begin position="344"/>
        <end position="443"/>
    </location>
</feature>
<keyword evidence="3" id="KW-1185">Reference proteome</keyword>
<evidence type="ECO:0000313" key="3">
    <source>
        <dbReference type="Proteomes" id="UP000289260"/>
    </source>
</evidence>
<accession>A0A4P6KH70</accession>
<dbReference type="RefSeq" id="WP_130110558.1">
    <property type="nucleotide sequence ID" value="NZ_CP035806.1"/>
</dbReference>
<proteinExistence type="predicted"/>
<dbReference type="InterPro" id="IPR041698">
    <property type="entry name" value="Methyltransf_25"/>
</dbReference>
<dbReference type="Gene3D" id="3.40.50.150">
    <property type="entry name" value="Vaccinia Virus protein VP39"/>
    <property type="match status" value="1"/>
</dbReference>
<dbReference type="GO" id="GO:0008168">
    <property type="term" value="F:methyltransferase activity"/>
    <property type="evidence" value="ECO:0007669"/>
    <property type="project" value="UniProtKB-KW"/>
</dbReference>
<dbReference type="InterPro" id="IPR052613">
    <property type="entry name" value="LicD_transferase"/>
</dbReference>
<dbReference type="PANTHER" id="PTHR13627:SF31">
    <property type="entry name" value="RIBITOL 5-PHOSPHATE TRANSFERASE FKRP"/>
    <property type="match status" value="1"/>
</dbReference>
<dbReference type="OrthoDB" id="3780655at2"/>
<dbReference type="CDD" id="cd02440">
    <property type="entry name" value="AdoMet_MTases"/>
    <property type="match status" value="1"/>
</dbReference>
<reference evidence="2 3" key="1">
    <citation type="submission" date="2019-02" db="EMBL/GenBank/DDBJ databases">
        <authorList>
            <person name="Sun L."/>
            <person name="Pan D."/>
            <person name="Wu X."/>
        </authorList>
    </citation>
    <scope>NUCLEOTIDE SEQUENCE [LARGE SCALE GENOMIC DNA]</scope>
    <source>
        <strain evidence="2 3">JW-1</strain>
    </source>
</reference>
<dbReference type="EMBL" id="CP035806">
    <property type="protein sequence ID" value="QBE49431.1"/>
    <property type="molecule type" value="Genomic_DNA"/>
</dbReference>